<evidence type="ECO:0000259" key="10">
    <source>
        <dbReference type="PROSITE" id="PS50885"/>
    </source>
</evidence>
<dbReference type="Pfam" id="PF13675">
    <property type="entry name" value="PilJ"/>
    <property type="match status" value="1"/>
</dbReference>
<dbReference type="GO" id="GO:0016020">
    <property type="term" value="C:membrane"/>
    <property type="evidence" value="ECO:0007669"/>
    <property type="project" value="UniProtKB-SubCell"/>
</dbReference>
<evidence type="ECO:0000256" key="7">
    <source>
        <dbReference type="PROSITE-ProRule" id="PRU00284"/>
    </source>
</evidence>
<dbReference type="InterPro" id="IPR004089">
    <property type="entry name" value="MCPsignal_dom"/>
</dbReference>
<dbReference type="GO" id="GO:0006935">
    <property type="term" value="P:chemotaxis"/>
    <property type="evidence" value="ECO:0007669"/>
    <property type="project" value="UniProtKB-ARBA"/>
</dbReference>
<dbReference type="Proteomes" id="UP000034410">
    <property type="component" value="Chromosome"/>
</dbReference>
<reference evidence="11 12" key="1">
    <citation type="journal article" date="2015" name="Genome Announc.">
        <title>Complete Genome Sequence of Sedimenticola thiotaurini Strain SIP-G1, a Polyphosphate- and Polyhydroxyalkanoate-Accumulating Sulfur-Oxidizing Gammaproteobacterium Isolated from Salt Marsh Sediments.</title>
        <authorList>
            <person name="Flood B.E."/>
            <person name="Jones D.S."/>
            <person name="Bailey J.V."/>
        </authorList>
    </citation>
    <scope>NUCLEOTIDE SEQUENCE [LARGE SCALE GENOMIC DNA]</scope>
    <source>
        <strain evidence="11 12">SIP-G1</strain>
    </source>
</reference>
<dbReference type="PROSITE" id="PS50885">
    <property type="entry name" value="HAMP"/>
    <property type="match status" value="1"/>
</dbReference>
<dbReference type="GO" id="GO:0007165">
    <property type="term" value="P:signal transduction"/>
    <property type="evidence" value="ECO:0007669"/>
    <property type="project" value="UniProtKB-KW"/>
</dbReference>
<dbReference type="Pfam" id="PF00015">
    <property type="entry name" value="MCPsignal"/>
    <property type="match status" value="1"/>
</dbReference>
<keyword evidence="2 8" id="KW-0812">Transmembrane</keyword>
<dbReference type="CDD" id="cd11386">
    <property type="entry name" value="MCP_signal"/>
    <property type="match status" value="1"/>
</dbReference>
<dbReference type="SMART" id="SM00304">
    <property type="entry name" value="HAMP"/>
    <property type="match status" value="2"/>
</dbReference>
<keyword evidence="3 8" id="KW-1133">Transmembrane helix</keyword>
<protein>
    <submittedName>
        <fullName evidence="11">Chemotaxis protein</fullName>
    </submittedName>
</protein>
<feature type="transmembrane region" description="Helical" evidence="8">
    <location>
        <begin position="315"/>
        <end position="336"/>
    </location>
</feature>
<evidence type="ECO:0000256" key="2">
    <source>
        <dbReference type="ARBA" id="ARBA00022692"/>
    </source>
</evidence>
<gene>
    <name evidence="11" type="ORF">AAY24_09720</name>
</gene>
<sequence>MKTRDSRRTGGAASNRLVVVLSIGLLVTLLATLLAFANVVKWSANDAIYIIRAEEQRVVSQEIAKSALSAAAGNKEAFGQLLTSRDTFERIMTELKEGDPTVDLPPSPEPVAEPLREVENAWMELRQNADDILSNRDAILAVQEFIGVITEFMPQLQELSEQVVNDLVKANADPVQISIASRQLMLSERIDKNVKKVLAGGQATAAAIDQFSRDADHLGRVLEGMLEGSRSLGITKITDARIVQKLREAAMLFSTINDHANEIIETVPSVLPALEAASQVTSVSDRVNQAANNLVQAYGDSPGLVRIMGIKAGPVLIAVLGIIAVALLISLGYALLLTSRRREVESNQLNERNQQAILRLLDEMGDLADGDLTVTATVTEDVTGAIADSINYAIEALRSLVTTINEISEQVSSSAQESRATAMHLAEASEHQADQITSATTAIKQMATTIDQMSQEATESATVAQHSVGIAAKGNETVRRTIQGMDTIREQIQETSKRIKRLGESSQEIGDIVELIDDIADQTNILALNAAMQAAMAGEAGRGFAVVADEVQRLAERSGNATKQIEALVKTIQADTNEAVSSMEATTTEVVAGAQLAEDAGEALKEIESVSNHISERIQRVADTAQTQSEEAARVNDTMSVIQEITTQTSDGTNQTAAAIGTLADMADELQRSVAGFRLPEDDN</sequence>
<dbReference type="EMBL" id="CP011412">
    <property type="protein sequence ID" value="AKH20587.1"/>
    <property type="molecule type" value="Genomic_DNA"/>
</dbReference>
<evidence type="ECO:0000313" key="11">
    <source>
        <dbReference type="EMBL" id="AKH20587.1"/>
    </source>
</evidence>
<evidence type="ECO:0000256" key="4">
    <source>
        <dbReference type="ARBA" id="ARBA00023136"/>
    </source>
</evidence>
<dbReference type="FunFam" id="1.10.287.950:FF:000001">
    <property type="entry name" value="Methyl-accepting chemotaxis sensory transducer"/>
    <property type="match status" value="1"/>
</dbReference>
<feature type="domain" description="HAMP" evidence="10">
    <location>
        <begin position="351"/>
        <end position="402"/>
    </location>
</feature>
<dbReference type="PANTHER" id="PTHR32089:SF119">
    <property type="entry name" value="METHYL-ACCEPTING CHEMOTAXIS PROTEIN CTPL"/>
    <property type="match status" value="1"/>
</dbReference>
<accession>A0A0F7JY26</accession>
<evidence type="ECO:0000313" key="12">
    <source>
        <dbReference type="Proteomes" id="UP000034410"/>
    </source>
</evidence>
<dbReference type="OrthoDB" id="9177152at2"/>
<dbReference type="PANTHER" id="PTHR32089">
    <property type="entry name" value="METHYL-ACCEPTING CHEMOTAXIS PROTEIN MCPB"/>
    <property type="match status" value="1"/>
</dbReference>
<dbReference type="PATRIC" id="fig|1543721.4.peg.2018"/>
<evidence type="ECO:0000256" key="1">
    <source>
        <dbReference type="ARBA" id="ARBA00004141"/>
    </source>
</evidence>
<evidence type="ECO:0000256" key="5">
    <source>
        <dbReference type="ARBA" id="ARBA00023224"/>
    </source>
</evidence>
<dbReference type="SUPFAM" id="SSF58104">
    <property type="entry name" value="Methyl-accepting chemotaxis protein (MCP) signaling domain"/>
    <property type="match status" value="1"/>
</dbReference>
<dbReference type="SMART" id="SM00283">
    <property type="entry name" value="MA"/>
    <property type="match status" value="1"/>
</dbReference>
<evidence type="ECO:0000256" key="8">
    <source>
        <dbReference type="SAM" id="Phobius"/>
    </source>
</evidence>
<evidence type="ECO:0000259" key="9">
    <source>
        <dbReference type="PROSITE" id="PS50111"/>
    </source>
</evidence>
<feature type="domain" description="Methyl-accepting transducer" evidence="9">
    <location>
        <begin position="407"/>
        <end position="646"/>
    </location>
</feature>
<keyword evidence="12" id="KW-1185">Reference proteome</keyword>
<dbReference type="PROSITE" id="PS50111">
    <property type="entry name" value="CHEMOTAXIS_TRANSDUC_2"/>
    <property type="match status" value="1"/>
</dbReference>
<evidence type="ECO:0000256" key="6">
    <source>
        <dbReference type="ARBA" id="ARBA00029447"/>
    </source>
</evidence>
<comment type="similarity">
    <text evidence="6">Belongs to the methyl-accepting chemotaxis (MCP) protein family.</text>
</comment>
<dbReference type="Gene3D" id="1.10.287.950">
    <property type="entry name" value="Methyl-accepting chemotaxis protein"/>
    <property type="match status" value="1"/>
</dbReference>
<dbReference type="AlphaFoldDB" id="A0A0F7JY26"/>
<comment type="subcellular location">
    <subcellularLocation>
        <location evidence="1">Membrane</location>
        <topology evidence="1">Multi-pass membrane protein</topology>
    </subcellularLocation>
</comment>
<name>A0A0F7JY26_9GAMM</name>
<dbReference type="KEGG" id="seds:AAY24_09720"/>
<organism evidence="11 12">
    <name type="scientific">Sedimenticola thiotaurini</name>
    <dbReference type="NCBI Taxonomy" id="1543721"/>
    <lineage>
        <taxon>Bacteria</taxon>
        <taxon>Pseudomonadati</taxon>
        <taxon>Pseudomonadota</taxon>
        <taxon>Gammaproteobacteria</taxon>
        <taxon>Chromatiales</taxon>
        <taxon>Sedimenticolaceae</taxon>
        <taxon>Sedimenticola</taxon>
    </lineage>
</organism>
<keyword evidence="4 8" id="KW-0472">Membrane</keyword>
<keyword evidence="5 7" id="KW-0807">Transducer</keyword>
<dbReference type="InterPro" id="IPR003660">
    <property type="entry name" value="HAMP_dom"/>
</dbReference>
<evidence type="ECO:0000256" key="3">
    <source>
        <dbReference type="ARBA" id="ARBA00022989"/>
    </source>
</evidence>
<proteinExistence type="inferred from homology"/>
<dbReference type="InterPro" id="IPR029095">
    <property type="entry name" value="NarX-like_N"/>
</dbReference>